<dbReference type="KEGG" id="bpb:bpr_I1789"/>
<reference evidence="1 2" key="1">
    <citation type="journal article" date="2010" name="PLoS ONE">
        <title>The glycobiome of the rumen bacterium Butyrivibrio proteoclasticus B316(T) highlights adaptation to a polysaccharide-rich environment.</title>
        <authorList>
            <person name="Kelly W.J."/>
            <person name="Leahy S.C."/>
            <person name="Altermann E."/>
            <person name="Yeoman C.J."/>
            <person name="Dunne J.C."/>
            <person name="Kong Z."/>
            <person name="Pacheco D.M."/>
            <person name="Li D."/>
            <person name="Noel S.J."/>
            <person name="Moon C.D."/>
            <person name="Cookson A.L."/>
            <person name="Attwood G.T."/>
        </authorList>
    </citation>
    <scope>NUCLEOTIDE SEQUENCE [LARGE SCALE GENOMIC DNA]</scope>
    <source>
        <strain evidence="2">ATCC 51982 / DSM 14932 / B316</strain>
    </source>
</reference>
<dbReference type="AlphaFoldDB" id="E0RVA6"/>
<name>E0RVA6_BUTPB</name>
<dbReference type="Proteomes" id="UP000001299">
    <property type="component" value="Chromosome 1"/>
</dbReference>
<gene>
    <name evidence="1" type="ordered locus">bpr_I1789</name>
</gene>
<evidence type="ECO:0000313" key="2">
    <source>
        <dbReference type="Proteomes" id="UP000001299"/>
    </source>
</evidence>
<dbReference type="PANTHER" id="PTHR40050:SF1">
    <property type="entry name" value="INNER SPORE COAT PROTEIN H"/>
    <property type="match status" value="1"/>
</dbReference>
<organism evidence="1 2">
    <name type="scientific">Butyrivibrio proteoclasticus (strain ATCC 51982 / DSM 14932 / B316)</name>
    <name type="common">Clostridium proteoclasticum</name>
    <dbReference type="NCBI Taxonomy" id="515622"/>
    <lineage>
        <taxon>Bacteria</taxon>
        <taxon>Bacillati</taxon>
        <taxon>Bacillota</taxon>
        <taxon>Clostridia</taxon>
        <taxon>Lachnospirales</taxon>
        <taxon>Lachnospiraceae</taxon>
        <taxon>Butyrivibrio</taxon>
    </lineage>
</organism>
<protein>
    <submittedName>
        <fullName evidence="1">CotH family protein</fullName>
    </submittedName>
</protein>
<dbReference type="PANTHER" id="PTHR40050">
    <property type="entry name" value="INNER SPORE COAT PROTEIN H"/>
    <property type="match status" value="1"/>
</dbReference>
<sequence length="574" mass="67074">MPQREAENDSIESVNFEEAENSTYTDYDFGGVLHDDHTDNHLRDNTYLYKDDNSVITMYLTVREGNASEGTDHTWEEINSYSAYYYDEEGIDRYKAEALLQVGNERGIPEGNLGYGETTPNAIVQIRGQTSSRNPQKNYKIELKPNKGSWNGQTTIALNKHMTDGLRFRNKMGFDLLSGIDELMSLRTQFVHLYVNDLTDGEDEGFEDYGLYTQVEQLNKTALRTHGLDRAGYLYKINFFEFFRYEDVIRVTTDPRYNKDEFEKYLEIKGNDDHSKLITMLEDVNDYGIPIEEVIDKHFDMENLTYYLAFNILTGNYDTQSRNSYLYSPLNEDTWYFYLWDLDTIFRKDENDILGRIEAGSWERGISNYWGNVLFQRCLKSGEFRDALDSAILDVKDYLSREKLQGMVEEYSSIVNPYLFTEPDISQVLVTEEENKEIAEKLPDLVDEYYRQYKESFEKPMPFYIGTPEKSGVRMNYFWDASYDFDQEDISYKVIVARDLECKDIVTSYEGEWTSFTEAMLPAGEYFIKATATNESGYTQDAFDYYETEDGKYYGIKCFYVNLDGSISEYTVTE</sequence>
<dbReference type="eggNOG" id="COG5337">
    <property type="taxonomic scope" value="Bacteria"/>
</dbReference>
<dbReference type="HOGENOM" id="CLU_474645_0_0_9"/>
<accession>E0RVA6</accession>
<keyword evidence="2" id="KW-1185">Reference proteome</keyword>
<dbReference type="EMBL" id="CP001810">
    <property type="protein sequence ID" value="ADL34525.1"/>
    <property type="molecule type" value="Genomic_DNA"/>
</dbReference>
<dbReference type="InterPro" id="IPR014867">
    <property type="entry name" value="Spore_coat_CotH_CotH2/3/7"/>
</dbReference>
<dbReference type="Pfam" id="PF08757">
    <property type="entry name" value="CotH"/>
    <property type="match status" value="1"/>
</dbReference>
<proteinExistence type="predicted"/>
<evidence type="ECO:0000313" key="1">
    <source>
        <dbReference type="EMBL" id="ADL34525.1"/>
    </source>
</evidence>
<dbReference type="STRING" id="515622.bpr_I1789"/>